<dbReference type="GO" id="GO:0004803">
    <property type="term" value="F:transposase activity"/>
    <property type="evidence" value="ECO:0007669"/>
    <property type="project" value="InterPro"/>
</dbReference>
<dbReference type="GO" id="GO:0003677">
    <property type="term" value="F:DNA binding"/>
    <property type="evidence" value="ECO:0007669"/>
    <property type="project" value="InterPro"/>
</dbReference>
<evidence type="ECO:0000313" key="1">
    <source>
        <dbReference type="EMBL" id="EUD10792.1"/>
    </source>
</evidence>
<reference evidence="1 2" key="1">
    <citation type="submission" date="2014-01" db="EMBL/GenBank/DDBJ databases">
        <authorList>
            <person name="Durkin A.S."/>
            <person name="McCorrison J."/>
            <person name="Torralba M."/>
            <person name="Gillis M."/>
            <person name="Haft D.H."/>
            <person name="Methe B."/>
            <person name="Sutton G."/>
            <person name="Nelson K.E."/>
        </authorList>
    </citation>
    <scope>NUCLEOTIDE SEQUENCE [LARGE SCALE GENOMIC DNA]</scope>
    <source>
        <strain evidence="1 2">205/92</strain>
    </source>
</reference>
<evidence type="ECO:0000313" key="2">
    <source>
        <dbReference type="Proteomes" id="UP000022311"/>
    </source>
</evidence>
<dbReference type="AlphaFoldDB" id="A0AAV3M558"/>
<gene>
    <name evidence="1" type="ORF">HMPREF1563_0189</name>
</gene>
<protein>
    <submittedName>
        <fullName evidence="1">IS1 transposase domain protein</fullName>
    </submittedName>
</protein>
<dbReference type="Pfam" id="PF03400">
    <property type="entry name" value="DDE_Tnp_IS1"/>
    <property type="match status" value="1"/>
</dbReference>
<dbReference type="InterPro" id="IPR005063">
    <property type="entry name" value="Transposase_27"/>
</dbReference>
<sequence>MNLRNRLKRLNRKMLGHSKLPEIHDKIIGIFIERKYELL</sequence>
<proteinExistence type="predicted"/>
<dbReference type="EMBL" id="JALD01000048">
    <property type="protein sequence ID" value="EUD10792.1"/>
    <property type="molecule type" value="Genomic_DNA"/>
</dbReference>
<dbReference type="GO" id="GO:0006313">
    <property type="term" value="P:DNA transposition"/>
    <property type="evidence" value="ECO:0007669"/>
    <property type="project" value="InterPro"/>
</dbReference>
<name>A0AAV3M558_9GAMM</name>
<comment type="caution">
    <text evidence="1">The sequence shown here is derived from an EMBL/GenBank/DDBJ whole genome shotgun (WGS) entry which is preliminary data.</text>
</comment>
<organism evidence="1 2">
    <name type="scientific">Providencia alcalifaciens 205/92</name>
    <dbReference type="NCBI Taxonomy" id="1256988"/>
    <lineage>
        <taxon>Bacteria</taxon>
        <taxon>Pseudomonadati</taxon>
        <taxon>Pseudomonadota</taxon>
        <taxon>Gammaproteobacteria</taxon>
        <taxon>Enterobacterales</taxon>
        <taxon>Morganellaceae</taxon>
        <taxon>Providencia</taxon>
    </lineage>
</organism>
<accession>A0AAV3M558</accession>
<dbReference type="Proteomes" id="UP000022311">
    <property type="component" value="Unassembled WGS sequence"/>
</dbReference>